<evidence type="ECO:0000313" key="3">
    <source>
        <dbReference type="Proteomes" id="UP001319861"/>
    </source>
</evidence>
<feature type="domain" description="Helix-turn-helix" evidence="1">
    <location>
        <begin position="22"/>
        <end position="76"/>
    </location>
</feature>
<dbReference type="Pfam" id="PF12728">
    <property type="entry name" value="HTH_17"/>
    <property type="match status" value="1"/>
</dbReference>
<protein>
    <recommendedName>
        <fullName evidence="1">Helix-turn-helix domain-containing protein</fullName>
    </recommendedName>
</protein>
<accession>A0ABN6FAP2</accession>
<dbReference type="EMBL" id="AP024525">
    <property type="protein sequence ID" value="BCT74205.1"/>
    <property type="molecule type" value="Genomic_DNA"/>
</dbReference>
<dbReference type="RefSeq" id="WP_229230972.1">
    <property type="nucleotide sequence ID" value="NZ_AP024525.1"/>
</dbReference>
<sequence length="85" mass="9644">MQCTVHTTLTSILDSIGREHSLLEVKDAALVVGVTPWWIRQLIAEGDLRAINVGGPEKAARWRIDPEDLNAWMRERENRPRDLVG</sequence>
<evidence type="ECO:0000259" key="1">
    <source>
        <dbReference type="Pfam" id="PF12728"/>
    </source>
</evidence>
<keyword evidence="3" id="KW-1185">Reference proteome</keyword>
<organism evidence="2 3">
    <name type="scientific">Sinomonas cyclohexanicum</name>
    <name type="common">Corynebacterium cyclohexanicum</name>
    <dbReference type="NCBI Taxonomy" id="322009"/>
    <lineage>
        <taxon>Bacteria</taxon>
        <taxon>Bacillati</taxon>
        <taxon>Actinomycetota</taxon>
        <taxon>Actinomycetes</taxon>
        <taxon>Micrococcales</taxon>
        <taxon>Micrococcaceae</taxon>
        <taxon>Sinomonas</taxon>
    </lineage>
</organism>
<proteinExistence type="predicted"/>
<name>A0ABN6FAP2_SINCY</name>
<evidence type="ECO:0000313" key="2">
    <source>
        <dbReference type="EMBL" id="BCT74205.1"/>
    </source>
</evidence>
<dbReference type="Proteomes" id="UP001319861">
    <property type="component" value="Chromosome"/>
</dbReference>
<gene>
    <name evidence="2" type="ORF">SCMU_00470</name>
</gene>
<reference evidence="2 3" key="1">
    <citation type="journal article" date="2021" name="J. Biosci. Bioeng.">
        <title>Identification and characterization of a chc gene cluster responsible for the aromatization pathway of cyclohexanecarboxylate degradation in Sinomonas cyclohexanicum ATCC 51369.</title>
        <authorList>
            <person name="Yamamoto T."/>
            <person name="Hasegawa Y."/>
            <person name="Lau P.C.K."/>
            <person name="Iwaki H."/>
        </authorList>
    </citation>
    <scope>NUCLEOTIDE SEQUENCE [LARGE SCALE GENOMIC DNA]</scope>
    <source>
        <strain evidence="2 3">ATCC 51369</strain>
    </source>
</reference>
<dbReference type="InterPro" id="IPR041657">
    <property type="entry name" value="HTH_17"/>
</dbReference>